<gene>
    <name evidence="2" type="ORF">POCTA_138.1.T1520111</name>
</gene>
<dbReference type="AlphaFoldDB" id="A0A8S1YGH5"/>
<evidence type="ECO:0000259" key="1">
    <source>
        <dbReference type="PROSITE" id="PS50011"/>
    </source>
</evidence>
<name>A0A8S1YGH5_PAROT</name>
<dbReference type="PANTHER" id="PTHR24361:SF785">
    <property type="entry name" value="DUAL SPECIFICITY MITOGEN-ACTIVATED PROTEIN KINASE KINASE 1"/>
    <property type="match status" value="1"/>
</dbReference>
<feature type="domain" description="Protein kinase" evidence="1">
    <location>
        <begin position="23"/>
        <end position="404"/>
    </location>
</feature>
<dbReference type="OMA" id="GIKICFC"/>
<dbReference type="GO" id="GO:0005737">
    <property type="term" value="C:cytoplasm"/>
    <property type="evidence" value="ECO:0007669"/>
    <property type="project" value="TreeGrafter"/>
</dbReference>
<organism evidence="2 3">
    <name type="scientific">Paramecium octaurelia</name>
    <dbReference type="NCBI Taxonomy" id="43137"/>
    <lineage>
        <taxon>Eukaryota</taxon>
        <taxon>Sar</taxon>
        <taxon>Alveolata</taxon>
        <taxon>Ciliophora</taxon>
        <taxon>Intramacronucleata</taxon>
        <taxon>Oligohymenophorea</taxon>
        <taxon>Peniculida</taxon>
        <taxon>Parameciidae</taxon>
        <taxon>Paramecium</taxon>
    </lineage>
</organism>
<dbReference type="InterPro" id="IPR053235">
    <property type="entry name" value="Ser_Thr_kinase"/>
</dbReference>
<dbReference type="OrthoDB" id="310385at2759"/>
<dbReference type="PANTHER" id="PTHR24361">
    <property type="entry name" value="MITOGEN-ACTIVATED KINASE KINASE KINASE"/>
    <property type="match status" value="1"/>
</dbReference>
<comment type="caution">
    <text evidence="2">The sequence shown here is derived from an EMBL/GenBank/DDBJ whole genome shotgun (WGS) entry which is preliminary data.</text>
</comment>
<dbReference type="EMBL" id="CAJJDP010000154">
    <property type="protein sequence ID" value="CAD8210942.1"/>
    <property type="molecule type" value="Genomic_DNA"/>
</dbReference>
<dbReference type="Pfam" id="PF00069">
    <property type="entry name" value="Pkinase"/>
    <property type="match status" value="1"/>
</dbReference>
<dbReference type="GO" id="GO:0004674">
    <property type="term" value="F:protein serine/threonine kinase activity"/>
    <property type="evidence" value="ECO:0007669"/>
    <property type="project" value="TreeGrafter"/>
</dbReference>
<dbReference type="PROSITE" id="PS50011">
    <property type="entry name" value="PROTEIN_KINASE_DOM"/>
    <property type="match status" value="1"/>
</dbReference>
<evidence type="ECO:0000313" key="3">
    <source>
        <dbReference type="Proteomes" id="UP000683925"/>
    </source>
</evidence>
<dbReference type="Proteomes" id="UP000683925">
    <property type="component" value="Unassembled WGS sequence"/>
</dbReference>
<proteinExistence type="predicted"/>
<protein>
    <recommendedName>
        <fullName evidence="1">Protein kinase domain-containing protein</fullName>
    </recommendedName>
</protein>
<evidence type="ECO:0000313" key="2">
    <source>
        <dbReference type="EMBL" id="CAD8210942.1"/>
    </source>
</evidence>
<accession>A0A8S1YGH5</accession>
<dbReference type="InterPro" id="IPR000719">
    <property type="entry name" value="Prot_kinase_dom"/>
</dbReference>
<reference evidence="2" key="1">
    <citation type="submission" date="2021-01" db="EMBL/GenBank/DDBJ databases">
        <authorList>
            <consortium name="Genoscope - CEA"/>
            <person name="William W."/>
        </authorList>
    </citation>
    <scope>NUCLEOTIDE SEQUENCE</scope>
</reference>
<keyword evidence="3" id="KW-1185">Reference proteome</keyword>
<dbReference type="GO" id="GO:0005524">
    <property type="term" value="F:ATP binding"/>
    <property type="evidence" value="ECO:0007669"/>
    <property type="project" value="InterPro"/>
</dbReference>
<sequence>MQQENPENPQARIEQQIDRLRQIDELRDLGKGRQGICINFKDRVYKFLNLNRNNNLSIEELRRMNQNELHYLQLLTSSDYTCEVQSNECDDENLWITTAYMNLGTLDMDCLFNQQQQFLEMETIRIICVRLLNILNYFHNNRIFHLDVNPTNILFHEEFQFFHENRQNDLELPIEQGLQSLSQDLRAPQKKQLHLVDNKIHDYTNLQYILNQKFSNLQPNQRGYLIEYRFADEHVAQLVFWIRRWLKLQNRETFNPKCIQVKKGIRICFCDFGLSRSFENNDFNRPEFRDGPYKTPYEILGRIVYQNERIEAWKIARYQDLFCLGITMMNLLINNGYAEIEPFKEDEKDLEQFLQQTYGLHQLKNACHPDDYKELLTYYVILRWLEQNMNNDQTLRLIYRMLKFNFNFTSDIPLNLQEDQDIPLENIKTVQNFCRLLTEQYG</sequence>